<dbReference type="EnsemblPlants" id="Pp3c24_7130V3.1">
    <property type="protein sequence ID" value="PAC:32909871.CDS.1"/>
    <property type="gene ID" value="Pp3c24_7130"/>
</dbReference>
<organism evidence="1">
    <name type="scientific">Physcomitrium patens</name>
    <name type="common">Spreading-leaved earth moss</name>
    <name type="synonym">Physcomitrella patens</name>
    <dbReference type="NCBI Taxonomy" id="3218"/>
    <lineage>
        <taxon>Eukaryota</taxon>
        <taxon>Viridiplantae</taxon>
        <taxon>Streptophyta</taxon>
        <taxon>Embryophyta</taxon>
        <taxon>Bryophyta</taxon>
        <taxon>Bryophytina</taxon>
        <taxon>Bryopsida</taxon>
        <taxon>Funariidae</taxon>
        <taxon>Funariales</taxon>
        <taxon>Funariaceae</taxon>
        <taxon>Physcomitrium</taxon>
    </lineage>
</organism>
<keyword evidence="3" id="KW-1185">Reference proteome</keyword>
<evidence type="ECO:0000313" key="1">
    <source>
        <dbReference type="EMBL" id="PNR28171.1"/>
    </source>
</evidence>
<evidence type="ECO:0000313" key="2">
    <source>
        <dbReference type="EnsemblPlants" id="PAC:32909871.CDS.1"/>
    </source>
</evidence>
<accession>A0A2K1IFW8</accession>
<protein>
    <submittedName>
        <fullName evidence="1 2">Uncharacterized protein</fullName>
    </submittedName>
</protein>
<dbReference type="Gramene" id="Pp3c24_7130V3.2">
    <property type="protein sequence ID" value="PAC:32909872.CDS.1"/>
    <property type="gene ID" value="Pp3c24_7130"/>
</dbReference>
<dbReference type="Gramene" id="Pp3c24_7130V3.1">
    <property type="protein sequence ID" value="PAC:32909871.CDS.1"/>
    <property type="gene ID" value="Pp3c24_7130"/>
</dbReference>
<dbReference type="Proteomes" id="UP000006727">
    <property type="component" value="Chromosome 24"/>
</dbReference>
<dbReference type="PaxDb" id="3218-PP1S73_73V6.1"/>
<gene>
    <name evidence="1" type="ORF">PHYPA_028763</name>
</gene>
<sequence length="105" mass="11504">MFAASLYSCFRGRGTVVPLSLALALYASIRAAILAERFTAAPNLAAHPKLRSPQPSRQTLGTQRHWTASQVMGEFLPRFFETGCGRIKSGVRAPAQDWMMFAEGC</sequence>
<reference evidence="2" key="3">
    <citation type="submission" date="2020-12" db="UniProtKB">
        <authorList>
            <consortium name="EnsemblPlants"/>
        </authorList>
    </citation>
    <scope>IDENTIFICATION</scope>
</reference>
<proteinExistence type="predicted"/>
<dbReference type="EMBL" id="ABEU02000024">
    <property type="protein sequence ID" value="PNR28171.1"/>
    <property type="molecule type" value="Genomic_DNA"/>
</dbReference>
<dbReference type="EnsemblPlants" id="Pp3c24_7130V3.2">
    <property type="protein sequence ID" value="PAC:32909872.CDS.1"/>
    <property type="gene ID" value="Pp3c24_7130"/>
</dbReference>
<reference evidence="1 3" key="1">
    <citation type="journal article" date="2008" name="Science">
        <title>The Physcomitrella genome reveals evolutionary insights into the conquest of land by plants.</title>
        <authorList>
            <person name="Rensing S."/>
            <person name="Lang D."/>
            <person name="Zimmer A."/>
            <person name="Terry A."/>
            <person name="Salamov A."/>
            <person name="Shapiro H."/>
            <person name="Nishiyama T."/>
            <person name="Perroud P.-F."/>
            <person name="Lindquist E."/>
            <person name="Kamisugi Y."/>
            <person name="Tanahashi T."/>
            <person name="Sakakibara K."/>
            <person name="Fujita T."/>
            <person name="Oishi K."/>
            <person name="Shin-I T."/>
            <person name="Kuroki Y."/>
            <person name="Toyoda A."/>
            <person name="Suzuki Y."/>
            <person name="Hashimoto A."/>
            <person name="Yamaguchi K."/>
            <person name="Sugano A."/>
            <person name="Kohara Y."/>
            <person name="Fujiyama A."/>
            <person name="Anterola A."/>
            <person name="Aoki S."/>
            <person name="Ashton N."/>
            <person name="Barbazuk W.B."/>
            <person name="Barker E."/>
            <person name="Bennetzen J."/>
            <person name="Bezanilla M."/>
            <person name="Blankenship R."/>
            <person name="Cho S.H."/>
            <person name="Dutcher S."/>
            <person name="Estelle M."/>
            <person name="Fawcett J.A."/>
            <person name="Gundlach H."/>
            <person name="Hanada K."/>
            <person name="Heyl A."/>
            <person name="Hicks K.A."/>
            <person name="Hugh J."/>
            <person name="Lohr M."/>
            <person name="Mayer K."/>
            <person name="Melkozernov A."/>
            <person name="Murata T."/>
            <person name="Nelson D."/>
            <person name="Pils B."/>
            <person name="Prigge M."/>
            <person name="Reiss B."/>
            <person name="Renner T."/>
            <person name="Rombauts S."/>
            <person name="Rushton P."/>
            <person name="Sanderfoot A."/>
            <person name="Schween G."/>
            <person name="Shiu S.-H."/>
            <person name="Stueber K."/>
            <person name="Theodoulou F.L."/>
            <person name="Tu H."/>
            <person name="Van de Peer Y."/>
            <person name="Verrier P.J."/>
            <person name="Waters E."/>
            <person name="Wood A."/>
            <person name="Yang L."/>
            <person name="Cove D."/>
            <person name="Cuming A."/>
            <person name="Hasebe M."/>
            <person name="Lucas S."/>
            <person name="Mishler D.B."/>
            <person name="Reski R."/>
            <person name="Grigoriev I."/>
            <person name="Quatrano R.S."/>
            <person name="Boore J.L."/>
        </authorList>
    </citation>
    <scope>NUCLEOTIDE SEQUENCE [LARGE SCALE GENOMIC DNA]</scope>
    <source>
        <strain evidence="2 3">cv. Gransden 2004</strain>
    </source>
</reference>
<reference evidence="1 3" key="2">
    <citation type="journal article" date="2018" name="Plant J.">
        <title>The Physcomitrella patens chromosome-scale assembly reveals moss genome structure and evolution.</title>
        <authorList>
            <person name="Lang D."/>
            <person name="Ullrich K.K."/>
            <person name="Murat F."/>
            <person name="Fuchs J."/>
            <person name="Jenkins J."/>
            <person name="Haas F.B."/>
            <person name="Piednoel M."/>
            <person name="Gundlach H."/>
            <person name="Van Bel M."/>
            <person name="Meyberg R."/>
            <person name="Vives C."/>
            <person name="Morata J."/>
            <person name="Symeonidi A."/>
            <person name="Hiss M."/>
            <person name="Muchero W."/>
            <person name="Kamisugi Y."/>
            <person name="Saleh O."/>
            <person name="Blanc G."/>
            <person name="Decker E.L."/>
            <person name="van Gessel N."/>
            <person name="Grimwood J."/>
            <person name="Hayes R.D."/>
            <person name="Graham S.W."/>
            <person name="Gunter L.E."/>
            <person name="McDaniel S.F."/>
            <person name="Hoernstein S.N.W."/>
            <person name="Larsson A."/>
            <person name="Li F.W."/>
            <person name="Perroud P.F."/>
            <person name="Phillips J."/>
            <person name="Ranjan P."/>
            <person name="Rokshar D.S."/>
            <person name="Rothfels C.J."/>
            <person name="Schneider L."/>
            <person name="Shu S."/>
            <person name="Stevenson D.W."/>
            <person name="Thummler F."/>
            <person name="Tillich M."/>
            <person name="Villarreal Aguilar J.C."/>
            <person name="Widiez T."/>
            <person name="Wong G.K."/>
            <person name="Wymore A."/>
            <person name="Zhang Y."/>
            <person name="Zimmer A.D."/>
            <person name="Quatrano R.S."/>
            <person name="Mayer K.F.X."/>
            <person name="Goodstein D."/>
            <person name="Casacuberta J.M."/>
            <person name="Vandepoele K."/>
            <person name="Reski R."/>
            <person name="Cuming A.C."/>
            <person name="Tuskan G.A."/>
            <person name="Maumus F."/>
            <person name="Salse J."/>
            <person name="Schmutz J."/>
            <person name="Rensing S.A."/>
        </authorList>
    </citation>
    <scope>NUCLEOTIDE SEQUENCE [LARGE SCALE GENOMIC DNA]</scope>
    <source>
        <strain evidence="2 3">cv. Gransden 2004</strain>
    </source>
</reference>
<dbReference type="AlphaFoldDB" id="A0A2K1IFW8"/>
<evidence type="ECO:0000313" key="3">
    <source>
        <dbReference type="Proteomes" id="UP000006727"/>
    </source>
</evidence>
<dbReference type="InParanoid" id="A0A2K1IFW8"/>
<name>A0A2K1IFW8_PHYPA</name>